<evidence type="ECO:0000256" key="4">
    <source>
        <dbReference type="ARBA" id="ARBA00022884"/>
    </source>
</evidence>
<dbReference type="GO" id="GO:0019843">
    <property type="term" value="F:rRNA binding"/>
    <property type="evidence" value="ECO:0007669"/>
    <property type="project" value="UniProtKB-KW"/>
</dbReference>
<dbReference type="GO" id="GO:0070037">
    <property type="term" value="F:rRNA (pseudouridine) methyltransferase activity"/>
    <property type="evidence" value="ECO:0007669"/>
    <property type="project" value="InterPro"/>
</dbReference>
<sequence>MADPESRIQKRKRKSTSLQSCSTKKRAEFINDGKEGLNNKALNLVGVCDSEVRPDEFKQGDEESGLVGIPMPIPGHSDHQGSVTFVLEEASLTLAYIGKRYQILSSDEHADYLRKKKLNPYDYRPDIVHEVSLLFCSFLVCIVDHFGLLCILHLCCLYLQCSHFYKVDGE</sequence>
<reference evidence="6 7" key="1">
    <citation type="submission" date="2018-04" db="EMBL/GenBank/DDBJ databases">
        <authorList>
            <person name="Vogel A."/>
        </authorList>
    </citation>
    <scope>NUCLEOTIDE SEQUENCE [LARGE SCALE GENOMIC DNA]</scope>
</reference>
<feature type="region of interest" description="Disordered" evidence="5">
    <location>
        <begin position="1"/>
        <end position="20"/>
    </location>
</feature>
<dbReference type="InterPro" id="IPR005304">
    <property type="entry name" value="Rbsml_bgen_MeTrfase_EMG1/NEP1"/>
</dbReference>
<evidence type="ECO:0000313" key="7">
    <source>
        <dbReference type="Proteomes" id="UP000595140"/>
    </source>
</evidence>
<dbReference type="AlphaFoldDB" id="A0A484LMG1"/>
<dbReference type="PANTHER" id="PTHR12636">
    <property type="entry name" value="NEP1/MRA1"/>
    <property type="match status" value="1"/>
</dbReference>
<name>A0A484LMG1_9ASTE</name>
<dbReference type="InterPro" id="IPR029028">
    <property type="entry name" value="Alpha/beta_knot_MTases"/>
</dbReference>
<organism evidence="6 7">
    <name type="scientific">Cuscuta campestris</name>
    <dbReference type="NCBI Taxonomy" id="132261"/>
    <lineage>
        <taxon>Eukaryota</taxon>
        <taxon>Viridiplantae</taxon>
        <taxon>Streptophyta</taxon>
        <taxon>Embryophyta</taxon>
        <taxon>Tracheophyta</taxon>
        <taxon>Spermatophyta</taxon>
        <taxon>Magnoliopsida</taxon>
        <taxon>eudicotyledons</taxon>
        <taxon>Gunneridae</taxon>
        <taxon>Pentapetalae</taxon>
        <taxon>asterids</taxon>
        <taxon>lamiids</taxon>
        <taxon>Solanales</taxon>
        <taxon>Convolvulaceae</taxon>
        <taxon>Cuscuteae</taxon>
        <taxon>Cuscuta</taxon>
        <taxon>Cuscuta subgen. Grammica</taxon>
        <taxon>Cuscuta sect. Cleistogrammica</taxon>
    </lineage>
</organism>
<keyword evidence="3" id="KW-0699">rRNA-binding</keyword>
<keyword evidence="7" id="KW-1185">Reference proteome</keyword>
<dbReference type="GO" id="GO:0070475">
    <property type="term" value="P:rRNA base methylation"/>
    <property type="evidence" value="ECO:0007669"/>
    <property type="project" value="InterPro"/>
</dbReference>
<keyword evidence="4" id="KW-0694">RNA-binding</keyword>
<evidence type="ECO:0000256" key="3">
    <source>
        <dbReference type="ARBA" id="ARBA00022730"/>
    </source>
</evidence>
<keyword evidence="2" id="KW-0690">Ribosome biogenesis</keyword>
<dbReference type="Proteomes" id="UP000595140">
    <property type="component" value="Unassembled WGS sequence"/>
</dbReference>
<accession>A0A484LMG1</accession>
<dbReference type="Pfam" id="PF03587">
    <property type="entry name" value="EMG1"/>
    <property type="match status" value="1"/>
</dbReference>
<dbReference type="Gene3D" id="3.40.1280.10">
    <property type="match status" value="1"/>
</dbReference>
<dbReference type="PANTHER" id="PTHR12636:SF12">
    <property type="entry name" value="RIBOSOMAL RNA SMALL SUBUNIT METHYLTRANSFERASE NEP1-LIKE"/>
    <property type="match status" value="1"/>
</dbReference>
<evidence type="ECO:0000256" key="5">
    <source>
        <dbReference type="SAM" id="MobiDB-lite"/>
    </source>
</evidence>
<dbReference type="EMBL" id="OOIL02001679">
    <property type="protein sequence ID" value="VFQ77479.1"/>
    <property type="molecule type" value="Genomic_DNA"/>
</dbReference>
<proteinExistence type="inferred from homology"/>
<dbReference type="GO" id="GO:0032040">
    <property type="term" value="C:small-subunit processome"/>
    <property type="evidence" value="ECO:0007669"/>
    <property type="project" value="TreeGrafter"/>
</dbReference>
<dbReference type="OrthoDB" id="269804at2759"/>
<evidence type="ECO:0000256" key="1">
    <source>
        <dbReference type="ARBA" id="ARBA00008115"/>
    </source>
</evidence>
<comment type="similarity">
    <text evidence="1">Belongs to the class IV-like SAM-binding methyltransferase superfamily. RNA methyltransferase NEP1 family.</text>
</comment>
<evidence type="ECO:0000256" key="2">
    <source>
        <dbReference type="ARBA" id="ARBA00022517"/>
    </source>
</evidence>
<protein>
    <submittedName>
        <fullName evidence="6">Uncharacterized protein</fullName>
    </submittedName>
</protein>
<dbReference type="SUPFAM" id="SSF75217">
    <property type="entry name" value="alpha/beta knot"/>
    <property type="match status" value="1"/>
</dbReference>
<evidence type="ECO:0000313" key="6">
    <source>
        <dbReference type="EMBL" id="VFQ77479.1"/>
    </source>
</evidence>
<dbReference type="InterPro" id="IPR029026">
    <property type="entry name" value="tRNA_m1G_MTases_N"/>
</dbReference>
<gene>
    <name evidence="6" type="ORF">CCAM_LOCUS19255</name>
</gene>